<sequence length="96" mass="10964">MASTLPNRRRVKIGATVDPTLLRVVDDYVERHPGCDRSAIIDEALALWHAREQERAMRAQFEAPDDVPPEEQRTWRKVRRAAAERRFCRPGAAADA</sequence>
<dbReference type="AlphaFoldDB" id="A0A6J4J842"/>
<gene>
    <name evidence="1" type="ORF">AVDCRST_MAG77-3279</name>
</gene>
<reference evidence="1" key="1">
    <citation type="submission" date="2020-02" db="EMBL/GenBank/DDBJ databases">
        <authorList>
            <person name="Meier V. D."/>
        </authorList>
    </citation>
    <scope>NUCLEOTIDE SEQUENCE</scope>
    <source>
        <strain evidence="1">AVDCRST_MAG77</strain>
    </source>
</reference>
<proteinExistence type="predicted"/>
<accession>A0A6J4J842</accession>
<evidence type="ECO:0000313" key="1">
    <source>
        <dbReference type="EMBL" id="CAA9273133.1"/>
    </source>
</evidence>
<organism evidence="1">
    <name type="scientific">uncultured Chloroflexota bacterium</name>
    <dbReference type="NCBI Taxonomy" id="166587"/>
    <lineage>
        <taxon>Bacteria</taxon>
        <taxon>Bacillati</taxon>
        <taxon>Chloroflexota</taxon>
        <taxon>environmental samples</taxon>
    </lineage>
</organism>
<evidence type="ECO:0008006" key="2">
    <source>
        <dbReference type="Google" id="ProtNLM"/>
    </source>
</evidence>
<protein>
    <recommendedName>
        <fullName evidence="2">Ribbon-helix-helix protein CopG domain-containing protein</fullName>
    </recommendedName>
</protein>
<dbReference type="EMBL" id="CADCTC010000182">
    <property type="protein sequence ID" value="CAA9273133.1"/>
    <property type="molecule type" value="Genomic_DNA"/>
</dbReference>
<name>A0A6J4J842_9CHLR</name>